<evidence type="ECO:0000313" key="3">
    <source>
        <dbReference type="Proteomes" id="UP001500171"/>
    </source>
</evidence>
<proteinExistence type="predicted"/>
<name>A0ABP9N143_9GAMM</name>
<feature type="domain" description="Transglycosylase SLT" evidence="1">
    <location>
        <begin position="46"/>
        <end position="339"/>
    </location>
</feature>
<organism evidence="2 3">
    <name type="scientific">Orbus sasakiae</name>
    <dbReference type="NCBI Taxonomy" id="1078475"/>
    <lineage>
        <taxon>Bacteria</taxon>
        <taxon>Pseudomonadati</taxon>
        <taxon>Pseudomonadota</taxon>
        <taxon>Gammaproteobacteria</taxon>
        <taxon>Orbales</taxon>
        <taxon>Orbaceae</taxon>
        <taxon>Orbus</taxon>
    </lineage>
</organism>
<dbReference type="RefSeq" id="WP_345488002.1">
    <property type="nucleotide sequence ID" value="NZ_BAABHY010000001.1"/>
</dbReference>
<protein>
    <submittedName>
        <fullName evidence="2">Lytic murein transglycosylase</fullName>
    </submittedName>
</protein>
<dbReference type="InterPro" id="IPR011970">
    <property type="entry name" value="MltB_2"/>
</dbReference>
<dbReference type="SUPFAM" id="SSF53955">
    <property type="entry name" value="Lysozyme-like"/>
    <property type="match status" value="1"/>
</dbReference>
<dbReference type="Proteomes" id="UP001500171">
    <property type="component" value="Unassembled WGS sequence"/>
</dbReference>
<dbReference type="NCBIfam" id="TIGR02283">
    <property type="entry name" value="MltB_2"/>
    <property type="match status" value="1"/>
</dbReference>
<sequence>MKLIKALVFTTSMVTLWGCSQQTHQTQTEIKAGVVGFEKPRESQYFSDYVNALKLYAKQQGIDSHTINIAFEDVHYVEHVVQADKNQPEKKITLDDYLARAVSPARIALAKEKYLAYHSELRNATLLTNVPQTYILALWGVESAYGKYQGKEDVISALSTLAFDGRREQFFTKELVSALTILQNGHIQKTQFKGSWAGAMGQNQFMPSSYLAYGLDGDGDNTIDIWNNMADIFASTGNYLATVGWNSLESWGNKIKLPTHFNTELAGLDNDKSQTVAAWLKTGIQYIGNKPVPKNTAKAWVVIPDANSGEGYLVSNNFRTLMHWNRSYYFAVSVGMLADSLTDGTLTIHEGN</sequence>
<evidence type="ECO:0000313" key="2">
    <source>
        <dbReference type="EMBL" id="GAA5104795.1"/>
    </source>
</evidence>
<gene>
    <name evidence="2" type="ORF">GCM10023211_02960</name>
</gene>
<dbReference type="PANTHER" id="PTHR30163">
    <property type="entry name" value="MEMBRANE-BOUND LYTIC MUREIN TRANSGLYCOSYLASE B"/>
    <property type="match status" value="1"/>
</dbReference>
<evidence type="ECO:0000259" key="1">
    <source>
        <dbReference type="Pfam" id="PF13406"/>
    </source>
</evidence>
<dbReference type="Pfam" id="PF13406">
    <property type="entry name" value="SLT_2"/>
    <property type="match status" value="1"/>
</dbReference>
<keyword evidence="3" id="KW-1185">Reference proteome</keyword>
<dbReference type="Gene3D" id="1.10.8.350">
    <property type="entry name" value="Bacterial muramidase"/>
    <property type="match status" value="1"/>
</dbReference>
<dbReference type="CDD" id="cd13399">
    <property type="entry name" value="Slt35-like"/>
    <property type="match status" value="1"/>
</dbReference>
<comment type="caution">
    <text evidence="2">The sequence shown here is derived from an EMBL/GenBank/DDBJ whole genome shotgun (WGS) entry which is preliminary data.</text>
</comment>
<dbReference type="InterPro" id="IPR043426">
    <property type="entry name" value="MltB-like"/>
</dbReference>
<reference evidence="3" key="1">
    <citation type="journal article" date="2019" name="Int. J. Syst. Evol. Microbiol.">
        <title>The Global Catalogue of Microorganisms (GCM) 10K type strain sequencing project: providing services to taxonomists for standard genome sequencing and annotation.</title>
        <authorList>
            <consortium name="The Broad Institute Genomics Platform"/>
            <consortium name="The Broad Institute Genome Sequencing Center for Infectious Disease"/>
            <person name="Wu L."/>
            <person name="Ma J."/>
        </authorList>
    </citation>
    <scope>NUCLEOTIDE SEQUENCE [LARGE SCALE GENOMIC DNA]</scope>
    <source>
        <strain evidence="3">JCM 18050</strain>
    </source>
</reference>
<dbReference type="InterPro" id="IPR031304">
    <property type="entry name" value="SLT_2"/>
</dbReference>
<dbReference type="InterPro" id="IPR023346">
    <property type="entry name" value="Lysozyme-like_dom_sf"/>
</dbReference>
<dbReference type="Gene3D" id="1.10.530.10">
    <property type="match status" value="1"/>
</dbReference>
<dbReference type="EMBL" id="BAABHY010000001">
    <property type="protein sequence ID" value="GAA5104795.1"/>
    <property type="molecule type" value="Genomic_DNA"/>
</dbReference>
<accession>A0ABP9N143</accession>
<dbReference type="PANTHER" id="PTHR30163:SF8">
    <property type="entry name" value="LYTIC MUREIN TRANSGLYCOSYLASE"/>
    <property type="match status" value="1"/>
</dbReference>